<organism evidence="1 2">
    <name type="scientific">Ceutorhynchus assimilis</name>
    <name type="common">cabbage seed weevil</name>
    <dbReference type="NCBI Taxonomy" id="467358"/>
    <lineage>
        <taxon>Eukaryota</taxon>
        <taxon>Metazoa</taxon>
        <taxon>Ecdysozoa</taxon>
        <taxon>Arthropoda</taxon>
        <taxon>Hexapoda</taxon>
        <taxon>Insecta</taxon>
        <taxon>Pterygota</taxon>
        <taxon>Neoptera</taxon>
        <taxon>Endopterygota</taxon>
        <taxon>Coleoptera</taxon>
        <taxon>Polyphaga</taxon>
        <taxon>Cucujiformia</taxon>
        <taxon>Curculionidae</taxon>
        <taxon>Ceutorhynchinae</taxon>
        <taxon>Ceutorhynchus</taxon>
    </lineage>
</organism>
<evidence type="ECO:0000313" key="2">
    <source>
        <dbReference type="Proteomes" id="UP001152799"/>
    </source>
</evidence>
<dbReference type="EMBL" id="OU892279">
    <property type="protein sequence ID" value="CAG9765576.1"/>
    <property type="molecule type" value="Genomic_DNA"/>
</dbReference>
<name>A0A9N9MRF8_9CUCU</name>
<dbReference type="OrthoDB" id="10058710at2759"/>
<keyword evidence="2" id="KW-1185">Reference proteome</keyword>
<dbReference type="PANTHER" id="PTHR10492">
    <property type="match status" value="1"/>
</dbReference>
<evidence type="ECO:0000313" key="1">
    <source>
        <dbReference type="EMBL" id="CAG9765576.1"/>
    </source>
</evidence>
<protein>
    <submittedName>
        <fullName evidence="1">Uncharacterized protein</fullName>
    </submittedName>
</protein>
<dbReference type="AlphaFoldDB" id="A0A9N9MRF8"/>
<dbReference type="Proteomes" id="UP001152799">
    <property type="component" value="Chromosome 3"/>
</dbReference>
<reference evidence="1" key="1">
    <citation type="submission" date="2022-01" db="EMBL/GenBank/DDBJ databases">
        <authorList>
            <person name="King R."/>
        </authorList>
    </citation>
    <scope>NUCLEOTIDE SEQUENCE</scope>
</reference>
<proteinExistence type="predicted"/>
<accession>A0A9N9MRF8</accession>
<gene>
    <name evidence="1" type="ORF">CEUTPL_LOCUS6181</name>
</gene>
<sequence length="201" mass="23404">MAFAERTLVSRGSIQRPVYKRPRDDKTVDLVNQNVVIDNSRVVPYNAYNLAKYNCHINFEVIGSIKTMKYLHKYLVKGFDSIRVEVDAGNELNEMQRYLNCRYVSLIKAAWRLFEFKMFDRSHTVTLLPVHLPGFRDVFYDEQDDVDEVPAALDKPSKLETFFILKAESPDARDLLYGQIPEYYIWNAGVLDGTNVERPVR</sequence>
<dbReference type="PANTHER" id="PTHR10492:SF57">
    <property type="entry name" value="ATP-DEPENDENT DNA HELICASE"/>
    <property type="match status" value="1"/>
</dbReference>